<dbReference type="EMBL" id="KN824922">
    <property type="protein sequence ID" value="KIK97737.1"/>
    <property type="molecule type" value="Genomic_DNA"/>
</dbReference>
<evidence type="ECO:0000313" key="2">
    <source>
        <dbReference type="Proteomes" id="UP000054538"/>
    </source>
</evidence>
<sequence>VHVHVEHAFAALKGCFQSLYELHLWMKIEDNLYIAVYWVAFPWKCIFCHHRFEGTMDWVITEGQEVDDGQGDQIYNQVGGTKGQRFHGHLMERLFEECGLQF</sequence>
<gene>
    <name evidence="1" type="ORF">PAXRUDRAFT_135662</name>
</gene>
<organism evidence="1 2">
    <name type="scientific">Paxillus rubicundulus Ve08.2h10</name>
    <dbReference type="NCBI Taxonomy" id="930991"/>
    <lineage>
        <taxon>Eukaryota</taxon>
        <taxon>Fungi</taxon>
        <taxon>Dikarya</taxon>
        <taxon>Basidiomycota</taxon>
        <taxon>Agaricomycotina</taxon>
        <taxon>Agaricomycetes</taxon>
        <taxon>Agaricomycetidae</taxon>
        <taxon>Boletales</taxon>
        <taxon>Paxilineae</taxon>
        <taxon>Paxillaceae</taxon>
        <taxon>Paxillus</taxon>
    </lineage>
</organism>
<dbReference type="AlphaFoldDB" id="A0A0D0DHJ7"/>
<dbReference type="OrthoDB" id="2499472at2759"/>
<name>A0A0D0DHJ7_9AGAM</name>
<evidence type="ECO:0000313" key="1">
    <source>
        <dbReference type="EMBL" id="KIK97737.1"/>
    </source>
</evidence>
<feature type="non-terminal residue" evidence="1">
    <location>
        <position position="102"/>
    </location>
</feature>
<dbReference type="HOGENOM" id="CLU_018552_9_3_1"/>
<accession>A0A0D0DHJ7</accession>
<proteinExistence type="predicted"/>
<keyword evidence="2" id="KW-1185">Reference proteome</keyword>
<dbReference type="Proteomes" id="UP000054538">
    <property type="component" value="Unassembled WGS sequence"/>
</dbReference>
<dbReference type="InParanoid" id="A0A0D0DHJ7"/>
<reference evidence="1 2" key="1">
    <citation type="submission" date="2014-04" db="EMBL/GenBank/DDBJ databases">
        <authorList>
            <consortium name="DOE Joint Genome Institute"/>
            <person name="Kuo A."/>
            <person name="Kohler A."/>
            <person name="Jargeat P."/>
            <person name="Nagy L.G."/>
            <person name="Floudas D."/>
            <person name="Copeland A."/>
            <person name="Barry K.W."/>
            <person name="Cichocki N."/>
            <person name="Veneault-Fourrey C."/>
            <person name="LaButti K."/>
            <person name="Lindquist E.A."/>
            <person name="Lipzen A."/>
            <person name="Lundell T."/>
            <person name="Morin E."/>
            <person name="Murat C."/>
            <person name="Sun H."/>
            <person name="Tunlid A."/>
            <person name="Henrissat B."/>
            <person name="Grigoriev I.V."/>
            <person name="Hibbett D.S."/>
            <person name="Martin F."/>
            <person name="Nordberg H.P."/>
            <person name="Cantor M.N."/>
            <person name="Hua S.X."/>
        </authorList>
    </citation>
    <scope>NUCLEOTIDE SEQUENCE [LARGE SCALE GENOMIC DNA]</scope>
    <source>
        <strain evidence="1 2">Ve08.2h10</strain>
    </source>
</reference>
<protein>
    <submittedName>
        <fullName evidence="1">Uncharacterized protein</fullName>
    </submittedName>
</protein>
<reference evidence="2" key="2">
    <citation type="submission" date="2015-01" db="EMBL/GenBank/DDBJ databases">
        <title>Evolutionary Origins and Diversification of the Mycorrhizal Mutualists.</title>
        <authorList>
            <consortium name="DOE Joint Genome Institute"/>
            <consortium name="Mycorrhizal Genomics Consortium"/>
            <person name="Kohler A."/>
            <person name="Kuo A."/>
            <person name="Nagy L.G."/>
            <person name="Floudas D."/>
            <person name="Copeland A."/>
            <person name="Barry K.W."/>
            <person name="Cichocki N."/>
            <person name="Veneault-Fourrey C."/>
            <person name="LaButti K."/>
            <person name="Lindquist E.A."/>
            <person name="Lipzen A."/>
            <person name="Lundell T."/>
            <person name="Morin E."/>
            <person name="Murat C."/>
            <person name="Riley R."/>
            <person name="Ohm R."/>
            <person name="Sun H."/>
            <person name="Tunlid A."/>
            <person name="Henrissat B."/>
            <person name="Grigoriev I.V."/>
            <person name="Hibbett D.S."/>
            <person name="Martin F."/>
        </authorList>
    </citation>
    <scope>NUCLEOTIDE SEQUENCE [LARGE SCALE GENOMIC DNA]</scope>
    <source>
        <strain evidence="2">Ve08.2h10</strain>
    </source>
</reference>